<dbReference type="RefSeq" id="WP_368504210.1">
    <property type="nucleotide sequence ID" value="NZ_CP162551.1"/>
</dbReference>
<sequence>MKKKLGLGMAAIALAITLAACGDNEETEVETEQPTEETTDEAAEHPETEAPSELSLDTEDIPDVVATVNGEDIDKDDYVNALESQAMMYSQFGIDFNDEEGQAMLEELKTVILDGLIDDRLLIQAAEDVEVSEEEVNAELEMAMQQAQIGSEEELEQLLEEQGFTVDDIREDFERQIKVQKYIEDQTEAPEISEEELQTAYDQQVEMAEEAGAEEIPSFEEQRDTIEAELIQEAQMAQRDQIVAELREDSDIETNV</sequence>
<dbReference type="Pfam" id="PF13624">
    <property type="entry name" value="SurA_N_3"/>
    <property type="match status" value="1"/>
</dbReference>
<name>A0AB39BTR9_9BACI</name>
<feature type="compositionally biased region" description="Acidic residues" evidence="1">
    <location>
        <begin position="23"/>
        <end position="41"/>
    </location>
</feature>
<feature type="region of interest" description="Disordered" evidence="1">
    <location>
        <begin position="22"/>
        <end position="59"/>
    </location>
</feature>
<organism evidence="3">
    <name type="scientific">Alkalihalophilus sp. As8PL</name>
    <dbReference type="NCBI Taxonomy" id="3237103"/>
    <lineage>
        <taxon>Bacteria</taxon>
        <taxon>Bacillati</taxon>
        <taxon>Bacillota</taxon>
        <taxon>Bacilli</taxon>
        <taxon>Bacillales</taxon>
        <taxon>Bacillaceae</taxon>
        <taxon>Alkalihalophilus</taxon>
    </lineage>
</organism>
<evidence type="ECO:0000256" key="1">
    <source>
        <dbReference type="SAM" id="MobiDB-lite"/>
    </source>
</evidence>
<evidence type="ECO:0000256" key="2">
    <source>
        <dbReference type="SAM" id="SignalP"/>
    </source>
</evidence>
<dbReference type="SUPFAM" id="SSF109998">
    <property type="entry name" value="Triger factor/SurA peptide-binding domain-like"/>
    <property type="match status" value="1"/>
</dbReference>
<dbReference type="InterPro" id="IPR027304">
    <property type="entry name" value="Trigger_fact/SurA_dom_sf"/>
</dbReference>
<proteinExistence type="predicted"/>
<dbReference type="PANTHER" id="PTHR47245:SF2">
    <property type="entry name" value="PEPTIDYL-PROLYL CIS-TRANS ISOMERASE HP_0175-RELATED"/>
    <property type="match status" value="1"/>
</dbReference>
<accession>A0AB39BTR9</accession>
<dbReference type="PROSITE" id="PS51257">
    <property type="entry name" value="PROKAR_LIPOPROTEIN"/>
    <property type="match status" value="1"/>
</dbReference>
<dbReference type="Gene3D" id="1.10.4030.10">
    <property type="entry name" value="Porin chaperone SurA, peptide-binding domain"/>
    <property type="match status" value="1"/>
</dbReference>
<dbReference type="InterPro" id="IPR050245">
    <property type="entry name" value="PrsA_foldase"/>
</dbReference>
<keyword evidence="2" id="KW-0732">Signal</keyword>
<reference evidence="3" key="1">
    <citation type="submission" date="2024-07" db="EMBL/GenBank/DDBJ databases">
        <title>Identification and characteristics of an arsenic-resistant bacterial isolate, which belongs to a novel species.</title>
        <authorList>
            <person name="Juszczyk A."/>
            <person name="Kowalczyk A."/>
            <person name="Was K."/>
            <person name="Kosowicz W."/>
            <person name="Budzyn A."/>
            <person name="Latowski D."/>
        </authorList>
    </citation>
    <scope>NUCLEOTIDE SEQUENCE</scope>
    <source>
        <strain evidence="3">As8PL</strain>
    </source>
</reference>
<evidence type="ECO:0000313" key="3">
    <source>
        <dbReference type="EMBL" id="XDI36830.1"/>
    </source>
</evidence>
<feature type="signal peptide" evidence="2">
    <location>
        <begin position="1"/>
        <end position="22"/>
    </location>
</feature>
<protein>
    <submittedName>
        <fullName evidence="3">SurA N-terminal domain-containing protein</fullName>
    </submittedName>
</protein>
<dbReference type="AlphaFoldDB" id="A0AB39BTR9"/>
<dbReference type="PANTHER" id="PTHR47245">
    <property type="entry name" value="PEPTIDYLPROLYL ISOMERASE"/>
    <property type="match status" value="1"/>
</dbReference>
<dbReference type="EMBL" id="CP162551">
    <property type="protein sequence ID" value="XDI36830.1"/>
    <property type="molecule type" value="Genomic_DNA"/>
</dbReference>
<feature type="chain" id="PRO_5044327580" evidence="2">
    <location>
        <begin position="23"/>
        <end position="256"/>
    </location>
</feature>
<gene>
    <name evidence="3" type="ORF">AB3N04_19490</name>
</gene>